<dbReference type="Proteomes" id="UP000070054">
    <property type="component" value="Unassembled WGS sequence"/>
</dbReference>
<reference evidence="1 2" key="1">
    <citation type="submission" date="2014-02" db="EMBL/GenBank/DDBJ databases">
        <title>The genome sequence of Colletotrichum nymphaeae SA-01.</title>
        <authorList>
            <person name="Baroncelli R."/>
            <person name="Thon M.R."/>
        </authorList>
    </citation>
    <scope>NUCLEOTIDE SEQUENCE [LARGE SCALE GENOMIC DNA]</scope>
    <source>
        <strain evidence="1 2">SA-01</strain>
    </source>
</reference>
<proteinExistence type="predicted"/>
<protein>
    <submittedName>
        <fullName evidence="1">Uncharacterized protein</fullName>
    </submittedName>
</protein>
<organism evidence="1 2">
    <name type="scientific">Colletotrichum nymphaeae SA-01</name>
    <dbReference type="NCBI Taxonomy" id="1460502"/>
    <lineage>
        <taxon>Eukaryota</taxon>
        <taxon>Fungi</taxon>
        <taxon>Dikarya</taxon>
        <taxon>Ascomycota</taxon>
        <taxon>Pezizomycotina</taxon>
        <taxon>Sordariomycetes</taxon>
        <taxon>Hypocreomycetidae</taxon>
        <taxon>Glomerellales</taxon>
        <taxon>Glomerellaceae</taxon>
        <taxon>Colletotrichum</taxon>
        <taxon>Colletotrichum acutatum species complex</taxon>
    </lineage>
</organism>
<gene>
    <name evidence="1" type="ORF">CNYM01_09409</name>
</gene>
<accession>A0A135T268</accession>
<evidence type="ECO:0000313" key="1">
    <source>
        <dbReference type="EMBL" id="KXH42207.1"/>
    </source>
</evidence>
<name>A0A135T268_9PEZI</name>
<keyword evidence="2" id="KW-1185">Reference proteome</keyword>
<dbReference type="AlphaFoldDB" id="A0A135T268"/>
<sequence length="74" mass="8171">MALEVLPPGFELFGRMVTVERSREIRPLNRQLQSRAAATTNPTFAAVFNLTLAVVVIPTPAAAAKPIRYECYSH</sequence>
<dbReference type="EMBL" id="JEMN01001260">
    <property type="protein sequence ID" value="KXH42207.1"/>
    <property type="molecule type" value="Genomic_DNA"/>
</dbReference>
<comment type="caution">
    <text evidence="1">The sequence shown here is derived from an EMBL/GenBank/DDBJ whole genome shotgun (WGS) entry which is preliminary data.</text>
</comment>
<evidence type="ECO:0000313" key="2">
    <source>
        <dbReference type="Proteomes" id="UP000070054"/>
    </source>
</evidence>